<protein>
    <submittedName>
        <fullName evidence="2">Uncharacterized protein</fullName>
    </submittedName>
</protein>
<evidence type="ECO:0000313" key="2">
    <source>
        <dbReference type="EMBL" id="UYQ95176.1"/>
    </source>
</evidence>
<accession>A0ABY6J739</accession>
<reference evidence="2" key="1">
    <citation type="submission" date="2022-10" db="EMBL/GenBank/DDBJ databases">
        <title>Chitinophaga sp. nov., isolated from soil.</title>
        <authorList>
            <person name="Jeon C.O."/>
        </authorList>
    </citation>
    <scope>NUCLEOTIDE SEQUENCE</scope>
    <source>
        <strain evidence="2">R8</strain>
    </source>
</reference>
<dbReference type="Proteomes" id="UP001162741">
    <property type="component" value="Chromosome"/>
</dbReference>
<evidence type="ECO:0000256" key="1">
    <source>
        <dbReference type="SAM" id="SignalP"/>
    </source>
</evidence>
<feature type="chain" id="PRO_5046289510" evidence="1">
    <location>
        <begin position="22"/>
        <end position="159"/>
    </location>
</feature>
<name>A0ABY6J739_9BACT</name>
<keyword evidence="1" id="KW-0732">Signal</keyword>
<sequence length="159" mass="17476">MKRIPLLLAVAALSLSSFKNANPQSTPTVQKTQQLFALYYEWQGLLNIMTTYGTFALGVAVDFTYENYSVTNVITAVDQPHTTIVRSSTSGIYTTQHTYTPTGTSYSLNSAGTIASLSYSGTLYSERFYYMNGSKILVGSQTQNISYTPTVNSNIFPMP</sequence>
<feature type="signal peptide" evidence="1">
    <location>
        <begin position="1"/>
        <end position="21"/>
    </location>
</feature>
<dbReference type="EMBL" id="CP107006">
    <property type="protein sequence ID" value="UYQ95176.1"/>
    <property type="molecule type" value="Genomic_DNA"/>
</dbReference>
<dbReference type="RefSeq" id="WP_244837664.1">
    <property type="nucleotide sequence ID" value="NZ_CP107006.1"/>
</dbReference>
<organism evidence="2 3">
    <name type="scientific">Chitinophaga horti</name>
    <dbReference type="NCBI Taxonomy" id="2920382"/>
    <lineage>
        <taxon>Bacteria</taxon>
        <taxon>Pseudomonadati</taxon>
        <taxon>Bacteroidota</taxon>
        <taxon>Chitinophagia</taxon>
        <taxon>Chitinophagales</taxon>
        <taxon>Chitinophagaceae</taxon>
        <taxon>Chitinophaga</taxon>
    </lineage>
</organism>
<proteinExistence type="predicted"/>
<keyword evidence="3" id="KW-1185">Reference proteome</keyword>
<gene>
    <name evidence="2" type="ORF">MKQ68_08705</name>
</gene>
<evidence type="ECO:0000313" key="3">
    <source>
        <dbReference type="Proteomes" id="UP001162741"/>
    </source>
</evidence>